<evidence type="ECO:0000313" key="3">
    <source>
        <dbReference type="Proteomes" id="UP000187412"/>
    </source>
</evidence>
<protein>
    <submittedName>
        <fullName evidence="2">Glucokinase</fullName>
    </submittedName>
</protein>
<dbReference type="InterPro" id="IPR043129">
    <property type="entry name" value="ATPase_NBD"/>
</dbReference>
<dbReference type="SUPFAM" id="SSF53067">
    <property type="entry name" value="Actin-like ATPase domain"/>
    <property type="match status" value="1"/>
</dbReference>
<dbReference type="Pfam" id="PF00480">
    <property type="entry name" value="ROK"/>
    <property type="match status" value="1"/>
</dbReference>
<dbReference type="PROSITE" id="PS01125">
    <property type="entry name" value="ROK"/>
    <property type="match status" value="1"/>
</dbReference>
<name>A0ABX3HRM6_PAEBO</name>
<gene>
    <name evidence="2" type="ORF">BSK56_03075</name>
</gene>
<keyword evidence="3" id="KW-1185">Reference proteome</keyword>
<dbReference type="PANTHER" id="PTHR18964">
    <property type="entry name" value="ROK (REPRESSOR, ORF, KINASE) FAMILY"/>
    <property type="match status" value="1"/>
</dbReference>
<evidence type="ECO:0000256" key="1">
    <source>
        <dbReference type="ARBA" id="ARBA00006479"/>
    </source>
</evidence>
<comment type="caution">
    <text evidence="2">The sequence shown here is derived from an EMBL/GenBank/DDBJ whole genome shotgun (WGS) entry which is preliminary data.</text>
</comment>
<reference evidence="2 3" key="1">
    <citation type="submission" date="2016-10" db="EMBL/GenBank/DDBJ databases">
        <title>Paenibacillus species isolates.</title>
        <authorList>
            <person name="Beno S.M."/>
        </authorList>
    </citation>
    <scope>NUCLEOTIDE SEQUENCE [LARGE SCALE GENOMIC DNA]</scope>
    <source>
        <strain evidence="2 3">FSL H7-0744</strain>
    </source>
</reference>
<accession>A0ABX3HRM6</accession>
<dbReference type="InterPro" id="IPR000600">
    <property type="entry name" value="ROK"/>
</dbReference>
<dbReference type="RefSeq" id="WP_076109266.1">
    <property type="nucleotide sequence ID" value="NZ_MPTB01000003.1"/>
</dbReference>
<dbReference type="Gene3D" id="3.30.420.40">
    <property type="match status" value="2"/>
</dbReference>
<comment type="similarity">
    <text evidence="1">Belongs to the ROK (NagC/XylR) family.</text>
</comment>
<dbReference type="EMBL" id="MPTB01000003">
    <property type="protein sequence ID" value="OMD52408.1"/>
    <property type="molecule type" value="Genomic_DNA"/>
</dbReference>
<proteinExistence type="inferred from homology"/>
<sequence>MKSYILGVDLGGTNIKAGLFDTGFTAIGELSTATEAAKGPAFVLERIRNAVQLLMEEHGVALEQIQCMGLGIPGLLDPEEGLSIFSPNFPEWENIHIVNEMKKFYSFPVFIDNDVRVNMYGEWQFGAGRGYRNQVLLTLGTGLGSGIITQDRVLYGTTFSAGEIGHMNMYRNGRPCRCGSSGCLGRYVSAVGMVNTFKEKLGEGRTSIIQTWTTGNNDAITALMISEAYDLEDRLAVEVMHETGVLLGFGLANVINLLNPDVVIIGGGMAAAGDRLLRSVRETVNAHALKLAGGKCRIVQAQLGSRAGTLGAAYYAYKKDCVKLGDEGKSNIIR</sequence>
<organism evidence="2 3">
    <name type="scientific">Paenibacillus borealis</name>
    <dbReference type="NCBI Taxonomy" id="160799"/>
    <lineage>
        <taxon>Bacteria</taxon>
        <taxon>Bacillati</taxon>
        <taxon>Bacillota</taxon>
        <taxon>Bacilli</taxon>
        <taxon>Bacillales</taxon>
        <taxon>Paenibacillaceae</taxon>
        <taxon>Paenibacillus</taxon>
    </lineage>
</organism>
<evidence type="ECO:0000313" key="2">
    <source>
        <dbReference type="EMBL" id="OMD52408.1"/>
    </source>
</evidence>
<dbReference type="Proteomes" id="UP000187412">
    <property type="component" value="Unassembled WGS sequence"/>
</dbReference>
<dbReference type="InterPro" id="IPR049874">
    <property type="entry name" value="ROK_cs"/>
</dbReference>
<dbReference type="PANTHER" id="PTHR18964:SF149">
    <property type="entry name" value="BIFUNCTIONAL UDP-N-ACETYLGLUCOSAMINE 2-EPIMERASE_N-ACETYLMANNOSAMINE KINASE"/>
    <property type="match status" value="1"/>
</dbReference>